<evidence type="ECO:0000256" key="2">
    <source>
        <dbReference type="ARBA" id="ARBA00022722"/>
    </source>
</evidence>
<name>A0A9P4ID83_9PEZI</name>
<keyword evidence="4" id="KW-0378">Hydrolase</keyword>
<dbReference type="InterPro" id="IPR014881">
    <property type="entry name" value="NOB1_Zn-bd"/>
</dbReference>
<feature type="binding site" evidence="8">
    <location>
        <position position="300"/>
    </location>
    <ligand>
        <name>Zn(2+)</name>
        <dbReference type="ChEBI" id="CHEBI:29105"/>
    </ligand>
</feature>
<dbReference type="EMBL" id="ML978130">
    <property type="protein sequence ID" value="KAF2096091.1"/>
    <property type="molecule type" value="Genomic_DNA"/>
</dbReference>
<feature type="domain" description="Ribonuclease PIN" evidence="11">
    <location>
        <begin position="8"/>
        <end position="99"/>
    </location>
</feature>
<comment type="caution">
    <text evidence="12">The sequence shown here is derived from an EMBL/GenBank/DDBJ whole genome shotgun (WGS) entry which is preliminary data.</text>
</comment>
<evidence type="ECO:0000313" key="12">
    <source>
        <dbReference type="EMBL" id="KAF2096091.1"/>
    </source>
</evidence>
<evidence type="ECO:0000256" key="4">
    <source>
        <dbReference type="ARBA" id="ARBA00022801"/>
    </source>
</evidence>
<evidence type="ECO:0000256" key="9">
    <source>
        <dbReference type="SAM" id="MobiDB-lite"/>
    </source>
</evidence>
<dbReference type="InterPro" id="IPR036283">
    <property type="entry name" value="NOB1_Zf-like_sf"/>
</dbReference>
<dbReference type="Proteomes" id="UP000799772">
    <property type="component" value="Unassembled WGS sequence"/>
</dbReference>
<feature type="compositionally biased region" description="Basic and acidic residues" evidence="9">
    <location>
        <begin position="416"/>
        <end position="425"/>
    </location>
</feature>
<dbReference type="GO" id="GO:0030688">
    <property type="term" value="C:preribosome, small subunit precursor"/>
    <property type="evidence" value="ECO:0007669"/>
    <property type="project" value="TreeGrafter"/>
</dbReference>
<feature type="region of interest" description="Disordered" evidence="9">
    <location>
        <begin position="396"/>
        <end position="439"/>
    </location>
</feature>
<dbReference type="FunFam" id="3.40.50.1010:FF:000020">
    <property type="entry name" value="20S-pre-rRNA D-site endonuclease NOB1"/>
    <property type="match status" value="1"/>
</dbReference>
<keyword evidence="6 7" id="KW-0539">Nucleus</keyword>
<dbReference type="CDD" id="cd09876">
    <property type="entry name" value="PIN_Nob1-like"/>
    <property type="match status" value="1"/>
</dbReference>
<feature type="binding site" evidence="8">
    <location>
        <position position="315"/>
    </location>
    <ligand>
        <name>Zn(2+)</name>
        <dbReference type="ChEBI" id="CHEBI:29105"/>
    </ligand>
</feature>
<feature type="domain" description="Nin one binding (NOB1) Zn-ribbon-like" evidence="10">
    <location>
        <begin position="290"/>
        <end position="361"/>
    </location>
</feature>
<dbReference type="Pfam" id="PF08772">
    <property type="entry name" value="Zn_ribbon_NOB1"/>
    <property type="match status" value="1"/>
</dbReference>
<dbReference type="Pfam" id="PF17146">
    <property type="entry name" value="PIN_6"/>
    <property type="match status" value="1"/>
</dbReference>
<dbReference type="GO" id="GO:0005737">
    <property type="term" value="C:cytoplasm"/>
    <property type="evidence" value="ECO:0007669"/>
    <property type="project" value="UniProtKB-ARBA"/>
</dbReference>
<gene>
    <name evidence="12" type="ORF">NA57DRAFT_43185</name>
</gene>
<protein>
    <recommendedName>
        <fullName evidence="7">20S-pre-rRNA D-site endonuclease NOB1</fullName>
    </recommendedName>
</protein>
<dbReference type="GO" id="GO:0004521">
    <property type="term" value="F:RNA endonuclease activity"/>
    <property type="evidence" value="ECO:0007669"/>
    <property type="project" value="UniProtKB-UniRule"/>
</dbReference>
<evidence type="ECO:0000256" key="5">
    <source>
        <dbReference type="ARBA" id="ARBA00022833"/>
    </source>
</evidence>
<dbReference type="Gene3D" id="3.40.50.1010">
    <property type="entry name" value="5'-nuclease"/>
    <property type="match status" value="1"/>
</dbReference>
<keyword evidence="13" id="KW-1185">Reference proteome</keyword>
<evidence type="ECO:0000313" key="13">
    <source>
        <dbReference type="Proteomes" id="UP000799772"/>
    </source>
</evidence>
<evidence type="ECO:0000259" key="11">
    <source>
        <dbReference type="Pfam" id="PF17146"/>
    </source>
</evidence>
<dbReference type="InterPro" id="IPR033411">
    <property type="entry name" value="Ribonuclease_PIN"/>
</dbReference>
<feature type="region of interest" description="Disordered" evidence="9">
    <location>
        <begin position="112"/>
        <end position="237"/>
    </location>
</feature>
<dbReference type="AlphaFoldDB" id="A0A9P4ID83"/>
<feature type="binding site" evidence="8">
    <location>
        <position position="303"/>
    </location>
    <ligand>
        <name>Zn(2+)</name>
        <dbReference type="ChEBI" id="CHEBI:29105"/>
    </ligand>
</feature>
<dbReference type="InterPro" id="IPR017117">
    <property type="entry name" value="Nob1_euk"/>
</dbReference>
<dbReference type="SUPFAM" id="SSF144206">
    <property type="entry name" value="NOB1 zinc finger-like"/>
    <property type="match status" value="1"/>
</dbReference>
<dbReference type="PANTHER" id="PTHR12814">
    <property type="entry name" value="RNA-BINDING PROTEIN NOB1"/>
    <property type="match status" value="1"/>
</dbReference>
<evidence type="ECO:0000256" key="3">
    <source>
        <dbReference type="ARBA" id="ARBA00022723"/>
    </source>
</evidence>
<evidence type="ECO:0000259" key="10">
    <source>
        <dbReference type="Pfam" id="PF08772"/>
    </source>
</evidence>
<reference evidence="12" key="1">
    <citation type="journal article" date="2020" name="Stud. Mycol.">
        <title>101 Dothideomycetes genomes: a test case for predicting lifestyles and emergence of pathogens.</title>
        <authorList>
            <person name="Haridas S."/>
            <person name="Albert R."/>
            <person name="Binder M."/>
            <person name="Bloem J."/>
            <person name="Labutti K."/>
            <person name="Salamov A."/>
            <person name="Andreopoulos B."/>
            <person name="Baker S."/>
            <person name="Barry K."/>
            <person name="Bills G."/>
            <person name="Bluhm B."/>
            <person name="Cannon C."/>
            <person name="Castanera R."/>
            <person name="Culley D."/>
            <person name="Daum C."/>
            <person name="Ezra D."/>
            <person name="Gonzalez J."/>
            <person name="Henrissat B."/>
            <person name="Kuo A."/>
            <person name="Liang C."/>
            <person name="Lipzen A."/>
            <person name="Lutzoni F."/>
            <person name="Magnuson J."/>
            <person name="Mondo S."/>
            <person name="Nolan M."/>
            <person name="Ohm R."/>
            <person name="Pangilinan J."/>
            <person name="Park H.-J."/>
            <person name="Ramirez L."/>
            <person name="Alfaro M."/>
            <person name="Sun H."/>
            <person name="Tritt A."/>
            <person name="Yoshinaga Y."/>
            <person name="Zwiers L.-H."/>
            <person name="Turgeon B."/>
            <person name="Goodwin S."/>
            <person name="Spatafora J."/>
            <person name="Crous P."/>
            <person name="Grigoriev I."/>
        </authorList>
    </citation>
    <scope>NUCLEOTIDE SEQUENCE</scope>
    <source>
        <strain evidence="12">CBS 133067</strain>
    </source>
</reference>
<evidence type="ECO:0000256" key="7">
    <source>
        <dbReference type="PIRNR" id="PIRNR037125"/>
    </source>
</evidence>
<dbReference type="GO" id="GO:0046872">
    <property type="term" value="F:metal ion binding"/>
    <property type="evidence" value="ECO:0007669"/>
    <property type="project" value="UniProtKB-UniRule"/>
</dbReference>
<feature type="binding site" evidence="8">
    <location>
        <position position="318"/>
    </location>
    <ligand>
        <name>Zn(2+)</name>
        <dbReference type="ChEBI" id="CHEBI:29105"/>
    </ligand>
</feature>
<comment type="subcellular location">
    <subcellularLocation>
        <location evidence="7">Nucleus</location>
        <location evidence="7">Nucleolus</location>
    </subcellularLocation>
</comment>
<accession>A0A9P4ID83</accession>
<dbReference type="GO" id="GO:0005730">
    <property type="term" value="C:nucleolus"/>
    <property type="evidence" value="ECO:0007669"/>
    <property type="project" value="UniProtKB-SubCell"/>
</dbReference>
<comment type="similarity">
    <text evidence="1 7">Belongs to the NOB1 family.</text>
</comment>
<evidence type="ECO:0000256" key="6">
    <source>
        <dbReference type="ARBA" id="ARBA00023242"/>
    </source>
</evidence>
<sequence length="439" mass="48800">MEKPVHTIVLDAGPIIKNEPTVSSLLLKAEKLVTTPAVITEIKDEATRSRVETTLIPFLELRNPRPESIQFVQDFARRTGDLAVLSRPDIQILALAYELECERNRGDWRLRKVPGQKRTNGPPPATLEAQEQELASGEQQETTAVSETSTELVHTSAPTAESNKPQDNQSSADARLNAEQEQGLDVERLQKDVSQIDIAKEEQDISEAPAPIVKNEVSAPSHEASESSDSEGWITPSNIKRHQTKESTLDTSQQSEPKTMQVATMTTDFAMQNVLLQINLNLLSPSFLRVKHLKTFVLRCHACFQTTKDMTKQFCPRCGQPALTRVACSTNSNGEFKLHLKRNMQWNTRGDRYSVPKPVSGAANGRVQGGGKGGWGNDLILAEDQKEYVRAMAQEKRQKQRDLMDEDFLPSIVSGKRSEGREGGRLRIGGGRNVNSKKR</sequence>
<dbReference type="PIRSF" id="PIRSF037125">
    <property type="entry name" value="D-site_20S_pre-rRNA_nuclease"/>
    <property type="match status" value="1"/>
</dbReference>
<keyword evidence="5 7" id="KW-0862">Zinc</keyword>
<evidence type="ECO:0000256" key="8">
    <source>
        <dbReference type="PIRSR" id="PIRSR037125-1"/>
    </source>
</evidence>
<dbReference type="OrthoDB" id="446759at2759"/>
<evidence type="ECO:0000256" key="1">
    <source>
        <dbReference type="ARBA" id="ARBA00005858"/>
    </source>
</evidence>
<dbReference type="PANTHER" id="PTHR12814:SF2">
    <property type="entry name" value="RNA-BINDING PROTEIN NOB1"/>
    <property type="match status" value="1"/>
</dbReference>
<dbReference type="GO" id="GO:0030490">
    <property type="term" value="P:maturation of SSU-rRNA"/>
    <property type="evidence" value="ECO:0007669"/>
    <property type="project" value="TreeGrafter"/>
</dbReference>
<keyword evidence="3 7" id="KW-0479">Metal-binding</keyword>
<dbReference type="GO" id="GO:0016787">
    <property type="term" value="F:hydrolase activity"/>
    <property type="evidence" value="ECO:0007669"/>
    <property type="project" value="UniProtKB-KW"/>
</dbReference>
<feature type="compositionally biased region" description="Polar residues" evidence="9">
    <location>
        <begin position="137"/>
        <end position="172"/>
    </location>
</feature>
<comment type="function">
    <text evidence="7">Required for the synthesis of 40S ribosome subunits. Has a role in processing 20S pre-rRNA into the mature 18S rRNA, where it is required for cleavage at the 3' end of the mature 18S rRNA (D-site). Accompanies the 20S pre-rRNA from the nucleus to the cytoplasm.</text>
</comment>
<dbReference type="InterPro" id="IPR039907">
    <property type="entry name" value="NOB1"/>
</dbReference>
<dbReference type="Gene3D" id="6.20.210.10">
    <property type="entry name" value="Nin one binding (NOB1), Zn-ribbon-like"/>
    <property type="match status" value="1"/>
</dbReference>
<proteinExistence type="inferred from homology"/>
<organism evidence="12 13">
    <name type="scientific">Rhizodiscina lignyota</name>
    <dbReference type="NCBI Taxonomy" id="1504668"/>
    <lineage>
        <taxon>Eukaryota</taxon>
        <taxon>Fungi</taxon>
        <taxon>Dikarya</taxon>
        <taxon>Ascomycota</taxon>
        <taxon>Pezizomycotina</taxon>
        <taxon>Dothideomycetes</taxon>
        <taxon>Pleosporomycetidae</taxon>
        <taxon>Aulographales</taxon>
        <taxon>Rhizodiscinaceae</taxon>
        <taxon>Rhizodiscina</taxon>
    </lineage>
</organism>
<keyword evidence="2" id="KW-0540">Nuclease</keyword>